<name>J9G0W6_9ZZZZ</name>
<proteinExistence type="predicted"/>
<accession>J9G0W6</accession>
<reference evidence="1" key="1">
    <citation type="journal article" date="2012" name="PLoS ONE">
        <title>Gene sets for utilization of primary and secondary nutrition supplies in the distal gut of endangered iberian lynx.</title>
        <authorList>
            <person name="Alcaide M."/>
            <person name="Messina E."/>
            <person name="Richter M."/>
            <person name="Bargiela R."/>
            <person name="Peplies J."/>
            <person name="Huws S.A."/>
            <person name="Newbold C.J."/>
            <person name="Golyshin P.N."/>
            <person name="Simon M.A."/>
            <person name="Lopez G."/>
            <person name="Yakimov M.M."/>
            <person name="Ferrer M."/>
        </authorList>
    </citation>
    <scope>NUCLEOTIDE SEQUENCE</scope>
</reference>
<dbReference type="EMBL" id="AMCI01005799">
    <property type="protein sequence ID" value="EJW95452.1"/>
    <property type="molecule type" value="Genomic_DNA"/>
</dbReference>
<organism evidence="1">
    <name type="scientific">gut metagenome</name>
    <dbReference type="NCBI Taxonomy" id="749906"/>
    <lineage>
        <taxon>unclassified sequences</taxon>
        <taxon>metagenomes</taxon>
        <taxon>organismal metagenomes</taxon>
    </lineage>
</organism>
<gene>
    <name evidence="1" type="ORF">EVA_16440</name>
</gene>
<sequence>MKASTPLSTLLPAALVSSIFLSRSLIPVSRVRRNDSSSSLITFSINPFCATNSGYASPIVSINTGSNLYMKASLRSRNV</sequence>
<dbReference type="AlphaFoldDB" id="J9G0W6"/>
<evidence type="ECO:0000313" key="1">
    <source>
        <dbReference type="EMBL" id="EJW95452.1"/>
    </source>
</evidence>
<protein>
    <submittedName>
        <fullName evidence="1">Uncharacterized protein</fullName>
    </submittedName>
</protein>
<comment type="caution">
    <text evidence="1">The sequence shown here is derived from an EMBL/GenBank/DDBJ whole genome shotgun (WGS) entry which is preliminary data.</text>
</comment>